<dbReference type="InterPro" id="IPR018484">
    <property type="entry name" value="FGGY_N"/>
</dbReference>
<protein>
    <recommendedName>
        <fullName evidence="8">Carbohydrate kinase</fullName>
    </recommendedName>
</protein>
<dbReference type="InterPro" id="IPR018485">
    <property type="entry name" value="FGGY_C"/>
</dbReference>
<dbReference type="AlphaFoldDB" id="A0A087M3E9"/>
<comment type="caution">
    <text evidence="6">The sequence shown here is derived from an EMBL/GenBank/DDBJ whole genome shotgun (WGS) entry which is preliminary data.</text>
</comment>
<dbReference type="InterPro" id="IPR043129">
    <property type="entry name" value="ATPase_NBD"/>
</dbReference>
<dbReference type="Gene3D" id="3.30.420.40">
    <property type="match status" value="2"/>
</dbReference>
<dbReference type="GO" id="GO:0016301">
    <property type="term" value="F:kinase activity"/>
    <property type="evidence" value="ECO:0007669"/>
    <property type="project" value="UniProtKB-KW"/>
</dbReference>
<keyword evidence="3" id="KW-0418">Kinase</keyword>
<feature type="domain" description="Carbohydrate kinase FGGY N-terminal" evidence="4">
    <location>
        <begin position="7"/>
        <end position="242"/>
    </location>
</feature>
<evidence type="ECO:0000259" key="5">
    <source>
        <dbReference type="Pfam" id="PF02782"/>
    </source>
</evidence>
<dbReference type="EMBL" id="JQGC01000006">
    <property type="protein sequence ID" value="KFL31402.1"/>
    <property type="molecule type" value="Genomic_DNA"/>
</dbReference>
<dbReference type="PANTHER" id="PTHR43095">
    <property type="entry name" value="SUGAR KINASE"/>
    <property type="match status" value="1"/>
</dbReference>
<evidence type="ECO:0000313" key="6">
    <source>
        <dbReference type="EMBL" id="KFL31402.1"/>
    </source>
</evidence>
<proteinExistence type="inferred from homology"/>
<gene>
    <name evidence="6" type="ORF">JP75_07510</name>
</gene>
<evidence type="ECO:0000256" key="1">
    <source>
        <dbReference type="ARBA" id="ARBA00009156"/>
    </source>
</evidence>
<dbReference type="InterPro" id="IPR050406">
    <property type="entry name" value="FGGY_Carb_Kinase"/>
</dbReference>
<reference evidence="6 7" key="1">
    <citation type="submission" date="2014-08" db="EMBL/GenBank/DDBJ databases">
        <authorList>
            <person name="Hassan Y.I."/>
            <person name="Lepp D."/>
            <person name="Zhou T."/>
        </authorList>
    </citation>
    <scope>NUCLEOTIDE SEQUENCE [LARGE SCALE GENOMIC DNA]</scope>
    <source>
        <strain evidence="6 7">IFO13584</strain>
    </source>
</reference>
<dbReference type="PANTHER" id="PTHR43095:SF5">
    <property type="entry name" value="XYLULOSE KINASE"/>
    <property type="match status" value="1"/>
</dbReference>
<dbReference type="Pfam" id="PF02782">
    <property type="entry name" value="FGGY_C"/>
    <property type="match status" value="1"/>
</dbReference>
<dbReference type="STRING" id="46914.JP75_07510"/>
<dbReference type="Pfam" id="PF00370">
    <property type="entry name" value="FGGY_N"/>
    <property type="match status" value="1"/>
</dbReference>
<keyword evidence="7" id="KW-1185">Reference proteome</keyword>
<keyword evidence="2" id="KW-0808">Transferase</keyword>
<comment type="similarity">
    <text evidence="1">Belongs to the FGGY kinase family.</text>
</comment>
<evidence type="ECO:0008006" key="8">
    <source>
        <dbReference type="Google" id="ProtNLM"/>
    </source>
</evidence>
<evidence type="ECO:0000256" key="3">
    <source>
        <dbReference type="ARBA" id="ARBA00022777"/>
    </source>
</evidence>
<dbReference type="OrthoDB" id="9805576at2"/>
<dbReference type="GO" id="GO:0005975">
    <property type="term" value="P:carbohydrate metabolic process"/>
    <property type="evidence" value="ECO:0007669"/>
    <property type="project" value="InterPro"/>
</dbReference>
<name>A0A087M3E9_9HYPH</name>
<dbReference type="Proteomes" id="UP000028981">
    <property type="component" value="Unassembled WGS sequence"/>
</dbReference>
<feature type="domain" description="Carbohydrate kinase FGGY C-terminal" evidence="5">
    <location>
        <begin position="252"/>
        <end position="432"/>
    </location>
</feature>
<accession>A0A087M3E9</accession>
<evidence type="ECO:0000313" key="7">
    <source>
        <dbReference type="Proteomes" id="UP000028981"/>
    </source>
</evidence>
<evidence type="ECO:0000259" key="4">
    <source>
        <dbReference type="Pfam" id="PF00370"/>
    </source>
</evidence>
<evidence type="ECO:0000256" key="2">
    <source>
        <dbReference type="ARBA" id="ARBA00022679"/>
    </source>
</evidence>
<dbReference type="SUPFAM" id="SSF53067">
    <property type="entry name" value="Actin-like ATPase domain"/>
    <property type="match status" value="2"/>
</dbReference>
<dbReference type="PIRSF" id="PIRSF000538">
    <property type="entry name" value="GlpK"/>
    <property type="match status" value="1"/>
</dbReference>
<dbReference type="InterPro" id="IPR000577">
    <property type="entry name" value="Carb_kinase_FGGY"/>
</dbReference>
<organism evidence="6 7">
    <name type="scientific">Devosia riboflavina</name>
    <dbReference type="NCBI Taxonomy" id="46914"/>
    <lineage>
        <taxon>Bacteria</taxon>
        <taxon>Pseudomonadati</taxon>
        <taxon>Pseudomonadota</taxon>
        <taxon>Alphaproteobacteria</taxon>
        <taxon>Hyphomicrobiales</taxon>
        <taxon>Devosiaceae</taxon>
        <taxon>Devosia</taxon>
    </lineage>
</organism>
<sequence length="485" mass="50662">MGVDFCLIGIDVGTTATKATLIDGTGAQLASFVRPHPTVRTSPGMADQDPQDWMNGVLDALTQFSQAVDPRRVIGIGLTSQVNSHVFVDARGEAVRPGIIWQDTRAAGDAAKLDQQVTVEQKTAWFGGPVPIDASHALSRMAFVARTEPANWAATRHVLLPKDFVALKLTGAVSSDPVAAVGLVSASGAYVSELLDLLPGSAGRLPPLFPFHHIAGRVRAGLPFAGLPVTVGAMDAWAGMFGCGVVADGDAMYQSGTSEIPGVVSSAVVPTPGVILFPPYEGIRMHAAPTQSGGAALTWLSTLLGRSPAELSALAGTCEPSAGLPLFLPHLAGERAPIWDSASRGTFARLDANAGPAQISRSVMEGVAFSVRWAFEALSRSAGTKIDVANIGGGGSRSDVWCQIRADVLGMTLKRTVVPDAAALGAAILAGAGSGAFEALAPAVRQLVRFERTFEPDVRLAGPYAERFELFQSLYETLKPFNARF</sequence>